<comment type="caution">
    <text evidence="13">The sequence shown here is derived from an EMBL/GenBank/DDBJ whole genome shotgun (WGS) entry which is preliminary data.</text>
</comment>
<comment type="cofactor">
    <cofactor evidence="1 12">
        <name>pyridoxal 5'-phosphate</name>
        <dbReference type="ChEBI" id="CHEBI:597326"/>
    </cofactor>
</comment>
<dbReference type="GO" id="GO:0045303">
    <property type="term" value="F:diaminobutyrate-2-oxoglutarate transaminase activity"/>
    <property type="evidence" value="ECO:0007669"/>
    <property type="project" value="UniProtKB-EC"/>
</dbReference>
<evidence type="ECO:0000256" key="6">
    <source>
        <dbReference type="ARBA" id="ARBA00014798"/>
    </source>
</evidence>
<dbReference type="PANTHER" id="PTHR43552">
    <property type="entry name" value="DIAMINOBUTYRATE--2-OXOGLUTARATE AMINOTRANSFERASE"/>
    <property type="match status" value="1"/>
</dbReference>
<dbReference type="InterPro" id="IPR049704">
    <property type="entry name" value="Aminotrans_3_PPA_site"/>
</dbReference>
<comment type="function">
    <text evidence="2 12">Catalyzes reversively the conversion of L-aspartate beta-semialdehyde (ASA) to L-2,4-diaminobutyrate (DABA) by transamination with L-glutamate.</text>
</comment>
<keyword evidence="14" id="KW-1185">Reference proteome</keyword>
<dbReference type="InterPro" id="IPR012773">
    <property type="entry name" value="Ectoine_EctB"/>
</dbReference>
<dbReference type="InterPro" id="IPR015424">
    <property type="entry name" value="PyrdxlP-dep_Trfase"/>
</dbReference>
<dbReference type="InterPro" id="IPR015422">
    <property type="entry name" value="PyrdxlP-dep_Trfase_small"/>
</dbReference>
<proteinExistence type="inferred from homology"/>
<dbReference type="PANTHER" id="PTHR43552:SF2">
    <property type="entry name" value="DIAMINOBUTYRATE--2-OXOGLUTARATE TRANSAMINASE"/>
    <property type="match status" value="1"/>
</dbReference>
<evidence type="ECO:0000256" key="10">
    <source>
        <dbReference type="ARBA" id="ARBA00049111"/>
    </source>
</evidence>
<gene>
    <name evidence="13" type="primary">ectB</name>
    <name evidence="13" type="ORF">M3D15_06650</name>
</gene>
<evidence type="ECO:0000256" key="5">
    <source>
        <dbReference type="ARBA" id="ARBA00013155"/>
    </source>
</evidence>
<dbReference type="NCBIfam" id="NF006733">
    <property type="entry name" value="PRK09264.1"/>
    <property type="match status" value="1"/>
</dbReference>
<evidence type="ECO:0000313" key="14">
    <source>
        <dbReference type="Proteomes" id="UP001525379"/>
    </source>
</evidence>
<dbReference type="Pfam" id="PF00202">
    <property type="entry name" value="Aminotran_3"/>
    <property type="match status" value="1"/>
</dbReference>
<dbReference type="Gene3D" id="3.90.1150.10">
    <property type="entry name" value="Aspartate Aminotransferase, domain 1"/>
    <property type="match status" value="1"/>
</dbReference>
<keyword evidence="8 12" id="KW-0808">Transferase</keyword>
<comment type="similarity">
    <text evidence="4 11">Belongs to the class-III pyridoxal-phosphate-dependent aminotransferase family.</text>
</comment>
<keyword evidence="9 11" id="KW-0663">Pyridoxal phosphate</keyword>
<comment type="catalytic activity">
    <reaction evidence="10 12">
        <text>L-2,4-diaminobutanoate + 2-oxoglutarate = L-aspartate 4-semialdehyde + L-glutamate</text>
        <dbReference type="Rhea" id="RHEA:11160"/>
        <dbReference type="ChEBI" id="CHEBI:16810"/>
        <dbReference type="ChEBI" id="CHEBI:29985"/>
        <dbReference type="ChEBI" id="CHEBI:58761"/>
        <dbReference type="ChEBI" id="CHEBI:537519"/>
        <dbReference type="EC" id="2.6.1.76"/>
    </reaction>
</comment>
<dbReference type="CDD" id="cd00610">
    <property type="entry name" value="OAT_like"/>
    <property type="match status" value="1"/>
</dbReference>
<comment type="pathway">
    <text evidence="3 12">Amine and polyamine biosynthesis; ectoine biosynthesis; L-ectoine from L-aspartate 4-semialdehyde: step 1/3.</text>
</comment>
<dbReference type="RefSeq" id="WP_260104293.1">
    <property type="nucleotide sequence ID" value="NZ_JALXSQ010000022.1"/>
</dbReference>
<evidence type="ECO:0000313" key="13">
    <source>
        <dbReference type="EMBL" id="MCT2043009.1"/>
    </source>
</evidence>
<evidence type="ECO:0000256" key="12">
    <source>
        <dbReference type="RuleBase" id="RU365034"/>
    </source>
</evidence>
<dbReference type="PROSITE" id="PS00600">
    <property type="entry name" value="AA_TRANSFER_CLASS_3"/>
    <property type="match status" value="1"/>
</dbReference>
<dbReference type="EMBL" id="JALXSQ010000022">
    <property type="protein sequence ID" value="MCT2043009.1"/>
    <property type="molecule type" value="Genomic_DNA"/>
</dbReference>
<protein>
    <recommendedName>
        <fullName evidence="6 12">Diaminobutyrate--2-oxoglutarate transaminase</fullName>
        <ecNumber evidence="5 12">2.6.1.76</ecNumber>
    </recommendedName>
    <alternativeName>
        <fullName evidence="12">DABA aminotransferase</fullName>
    </alternativeName>
</protein>
<dbReference type="InterPro" id="IPR005814">
    <property type="entry name" value="Aminotrans_3"/>
</dbReference>
<dbReference type="PIRSF" id="PIRSF000521">
    <property type="entry name" value="Transaminase_4ab_Lys_Orn"/>
    <property type="match status" value="1"/>
</dbReference>
<evidence type="ECO:0000256" key="4">
    <source>
        <dbReference type="ARBA" id="ARBA00008954"/>
    </source>
</evidence>
<evidence type="ECO:0000256" key="2">
    <source>
        <dbReference type="ARBA" id="ARBA00002189"/>
    </source>
</evidence>
<name>A0ABT2HXG9_9MICO</name>
<dbReference type="SUPFAM" id="SSF53383">
    <property type="entry name" value="PLP-dependent transferases"/>
    <property type="match status" value="1"/>
</dbReference>
<keyword evidence="7 12" id="KW-0032">Aminotransferase</keyword>
<dbReference type="NCBIfam" id="TIGR00709">
    <property type="entry name" value="dat"/>
    <property type="match status" value="1"/>
</dbReference>
<evidence type="ECO:0000256" key="11">
    <source>
        <dbReference type="RuleBase" id="RU003560"/>
    </source>
</evidence>
<dbReference type="NCBIfam" id="TIGR02407">
    <property type="entry name" value="ectoine_ectB"/>
    <property type="match status" value="1"/>
</dbReference>
<sequence length="420" mass="45893">MHGLETMNRMESEVRGYVRAFPVVFERAHGSTLVDEDGREYLDFFAGAGVLNYGHNNPAFIEALQQYLADGGIMHGLDMATVAKRNFLELLDEKILKPRGLNYKVQFTGPTGANVVEAALKVARQATGRSNVVAFTNGFHGLSMGALSATANAKYRRAGGATLPEVTRLPYDRYLGEDFDTLDLFEKMLEDTGSGLDLPAAVIVETIQGEGGLNAARPEWLKRLREITERHEILLIVDDIQAGVGRSGNFFSFEESGIVPDLVTVSKSLSASGLPMSILLMKPEVDVWEPGAHTGTFRGNNLAFVTAAKALELYWSNDDFAAEVRRKHDVLKTRLSALATDFPAVEFEVRGRGLMMGIASVKMPELAGQVSAAAFQRGLIIETSGAKDEVLKFLPSLTITDEELEHGLAIVRECLEELVK</sequence>
<evidence type="ECO:0000256" key="1">
    <source>
        <dbReference type="ARBA" id="ARBA00001933"/>
    </source>
</evidence>
<dbReference type="InterPro" id="IPR015421">
    <property type="entry name" value="PyrdxlP-dep_Trfase_major"/>
</dbReference>
<reference evidence="13 14" key="1">
    <citation type="submission" date="2022-04" db="EMBL/GenBank/DDBJ databases">
        <title>Human microbiome associated bacterial genomes.</title>
        <authorList>
            <person name="Sandstrom S."/>
            <person name="Salamzade R."/>
            <person name="Kalan L.R."/>
        </authorList>
    </citation>
    <scope>NUCLEOTIDE SEQUENCE [LARGE SCALE GENOMIC DNA]</scope>
    <source>
        <strain evidence="14">p3-SID1799</strain>
    </source>
</reference>
<dbReference type="Gene3D" id="3.40.640.10">
    <property type="entry name" value="Type I PLP-dependent aspartate aminotransferase-like (Major domain)"/>
    <property type="match status" value="1"/>
</dbReference>
<evidence type="ECO:0000256" key="8">
    <source>
        <dbReference type="ARBA" id="ARBA00022679"/>
    </source>
</evidence>
<evidence type="ECO:0000256" key="9">
    <source>
        <dbReference type="ARBA" id="ARBA00022898"/>
    </source>
</evidence>
<dbReference type="EC" id="2.6.1.76" evidence="5 12"/>
<accession>A0ABT2HXG9</accession>
<dbReference type="InterPro" id="IPR004637">
    <property type="entry name" value="Dat"/>
</dbReference>
<organism evidence="13 14">
    <name type="scientific">Pseudoclavibacter albus</name>
    <dbReference type="NCBI Taxonomy" id="272241"/>
    <lineage>
        <taxon>Bacteria</taxon>
        <taxon>Bacillati</taxon>
        <taxon>Actinomycetota</taxon>
        <taxon>Actinomycetes</taxon>
        <taxon>Micrococcales</taxon>
        <taxon>Microbacteriaceae</taxon>
        <taxon>Pseudoclavibacter</taxon>
    </lineage>
</organism>
<evidence type="ECO:0000256" key="3">
    <source>
        <dbReference type="ARBA" id="ARBA00004946"/>
    </source>
</evidence>
<evidence type="ECO:0000256" key="7">
    <source>
        <dbReference type="ARBA" id="ARBA00022576"/>
    </source>
</evidence>
<dbReference type="Proteomes" id="UP001525379">
    <property type="component" value="Unassembled WGS sequence"/>
</dbReference>